<dbReference type="Pfam" id="PF04264">
    <property type="entry name" value="YceI"/>
    <property type="match status" value="1"/>
</dbReference>
<gene>
    <name evidence="3" type="ORF">AFM11_14135</name>
</gene>
<dbReference type="InterPro" id="IPR036761">
    <property type="entry name" value="TTHA0802/YceI-like_sf"/>
</dbReference>
<dbReference type="Proteomes" id="UP000070612">
    <property type="component" value="Unassembled WGS sequence"/>
</dbReference>
<evidence type="ECO:0000259" key="2">
    <source>
        <dbReference type="SMART" id="SM00867"/>
    </source>
</evidence>
<name>A0A132PN14_9MYCO</name>
<comment type="similarity">
    <text evidence="1">Belongs to the UPF0312 family.</text>
</comment>
<evidence type="ECO:0000256" key="1">
    <source>
        <dbReference type="ARBA" id="ARBA00008812"/>
    </source>
</evidence>
<keyword evidence="3" id="KW-0808">Transferase</keyword>
<dbReference type="SUPFAM" id="SSF101874">
    <property type="entry name" value="YceI-like"/>
    <property type="match status" value="1"/>
</dbReference>
<comment type="caution">
    <text evidence="3">The sequence shown here is derived from an EMBL/GenBank/DDBJ whole genome shotgun (WGS) entry which is preliminary data.</text>
</comment>
<dbReference type="InterPro" id="IPR007372">
    <property type="entry name" value="Lipid/polyisoprenoid-bd_YceI"/>
</dbReference>
<protein>
    <submittedName>
        <fullName evidence="3">S-adenosyl-L-methionine-dependent methyltransferase</fullName>
    </submittedName>
</protein>
<feature type="domain" description="Lipid/polyisoprenoid-binding YceI-like" evidence="2">
    <location>
        <begin position="15"/>
        <end position="190"/>
    </location>
</feature>
<keyword evidence="4" id="KW-1185">Reference proteome</keyword>
<dbReference type="PATRIC" id="fig|59750.3.peg.6931"/>
<organism evidence="3 4">
    <name type="scientific">Mycolicibacterium wolinskyi</name>
    <dbReference type="NCBI Taxonomy" id="59750"/>
    <lineage>
        <taxon>Bacteria</taxon>
        <taxon>Bacillati</taxon>
        <taxon>Actinomycetota</taxon>
        <taxon>Actinomycetes</taxon>
        <taxon>Mycobacteriales</taxon>
        <taxon>Mycobacteriaceae</taxon>
        <taxon>Mycolicibacterium</taxon>
    </lineage>
</organism>
<dbReference type="PANTHER" id="PTHR34406">
    <property type="entry name" value="PROTEIN YCEI"/>
    <property type="match status" value="1"/>
</dbReference>
<evidence type="ECO:0000313" key="4">
    <source>
        <dbReference type="Proteomes" id="UP000070612"/>
    </source>
</evidence>
<dbReference type="AlphaFoldDB" id="A0A132PN14"/>
<dbReference type="GO" id="GO:0032259">
    <property type="term" value="P:methylation"/>
    <property type="evidence" value="ECO:0007669"/>
    <property type="project" value="UniProtKB-KW"/>
</dbReference>
<dbReference type="PANTHER" id="PTHR34406:SF1">
    <property type="entry name" value="PROTEIN YCEI"/>
    <property type="match status" value="1"/>
</dbReference>
<dbReference type="EMBL" id="LGTW01000008">
    <property type="protein sequence ID" value="KWX23587.1"/>
    <property type="molecule type" value="Genomic_DNA"/>
</dbReference>
<dbReference type="SMART" id="SM00867">
    <property type="entry name" value="YceI"/>
    <property type="match status" value="1"/>
</dbReference>
<dbReference type="STRING" id="59750.AWC31_09265"/>
<accession>A0A132PN14</accession>
<evidence type="ECO:0000313" key="3">
    <source>
        <dbReference type="EMBL" id="KWX23587.1"/>
    </source>
</evidence>
<dbReference type="Gene3D" id="2.40.128.110">
    <property type="entry name" value="Lipid/polyisoprenoid-binding, YceI-like"/>
    <property type="match status" value="1"/>
</dbReference>
<proteinExistence type="inferred from homology"/>
<keyword evidence="3" id="KW-0489">Methyltransferase</keyword>
<dbReference type="GO" id="GO:0008168">
    <property type="term" value="F:methyltransferase activity"/>
    <property type="evidence" value="ECO:0007669"/>
    <property type="project" value="UniProtKB-KW"/>
</dbReference>
<sequence length="194" mass="20765">MGCGGVRDKLTANGQWTLDGSDGELLLHTGVTGTAARMGHRLTIAMRSWQATVQWSGDDPVEVAVTVDLESLDVIRGEGGVTPLSGAEKKLVRANATKSLRTGKFPHARFRSTAIERDTDVIRLIGTLEINGRAGEQTVDIRVEDDGDSWRISGAAVVAHTDFGIKQYSMMMGAMKVADEVRVTFAAGHLKATA</sequence>
<reference evidence="3 4" key="1">
    <citation type="submission" date="2015-07" db="EMBL/GenBank/DDBJ databases">
        <title>A draft genome sequence of Mycobacterium wolinskyi.</title>
        <authorList>
            <person name="de Man T.J."/>
            <person name="Perry K.A."/>
            <person name="Coulliette A.D."/>
            <person name="Jensen B."/>
            <person name="Toney N.C."/>
            <person name="Limbago B.M."/>
            <person name="Noble-Wang J."/>
        </authorList>
    </citation>
    <scope>NUCLEOTIDE SEQUENCE [LARGE SCALE GENOMIC DNA]</scope>
    <source>
        <strain evidence="3 4">CDC_01</strain>
    </source>
</reference>